<accession>A0AAN6LRV3</accession>
<name>A0AAN6LRV3_9PLEO</name>
<dbReference type="PANTHER" id="PTHR21310:SF51">
    <property type="entry name" value="AMINOGLYCOSIDE PHOSPHOTRANSFERASE DOMAIN-CONTAINING PROTEIN"/>
    <property type="match status" value="1"/>
</dbReference>
<organism evidence="3 4">
    <name type="scientific">Pseudopithomyces chartarum</name>
    <dbReference type="NCBI Taxonomy" id="1892770"/>
    <lineage>
        <taxon>Eukaryota</taxon>
        <taxon>Fungi</taxon>
        <taxon>Dikarya</taxon>
        <taxon>Ascomycota</taxon>
        <taxon>Pezizomycotina</taxon>
        <taxon>Dothideomycetes</taxon>
        <taxon>Pleosporomycetidae</taxon>
        <taxon>Pleosporales</taxon>
        <taxon>Massarineae</taxon>
        <taxon>Didymosphaeriaceae</taxon>
        <taxon>Pseudopithomyces</taxon>
    </lineage>
</organism>
<dbReference type="Gene3D" id="3.90.1200.10">
    <property type="match status" value="1"/>
</dbReference>
<keyword evidence="4" id="KW-1185">Reference proteome</keyword>
<evidence type="ECO:0000259" key="2">
    <source>
        <dbReference type="Pfam" id="PF01636"/>
    </source>
</evidence>
<dbReference type="SUPFAM" id="SSF56112">
    <property type="entry name" value="Protein kinase-like (PK-like)"/>
    <property type="match status" value="1"/>
</dbReference>
<reference evidence="3 4" key="1">
    <citation type="submission" date="2021-02" db="EMBL/GenBank/DDBJ databases">
        <title>Genome assembly of Pseudopithomyces chartarum.</title>
        <authorList>
            <person name="Jauregui R."/>
            <person name="Singh J."/>
            <person name="Voisey C."/>
        </authorList>
    </citation>
    <scope>NUCLEOTIDE SEQUENCE [LARGE SCALE GENOMIC DNA]</scope>
    <source>
        <strain evidence="3 4">AGR01</strain>
    </source>
</reference>
<dbReference type="Proteomes" id="UP001280581">
    <property type="component" value="Unassembled WGS sequence"/>
</dbReference>
<dbReference type="InterPro" id="IPR051678">
    <property type="entry name" value="AGP_Transferase"/>
</dbReference>
<dbReference type="PANTHER" id="PTHR21310">
    <property type="entry name" value="AMINOGLYCOSIDE PHOSPHOTRANSFERASE-RELATED-RELATED"/>
    <property type="match status" value="1"/>
</dbReference>
<evidence type="ECO:0000313" key="3">
    <source>
        <dbReference type="EMBL" id="KAK3201958.1"/>
    </source>
</evidence>
<protein>
    <recommendedName>
        <fullName evidence="2">Aminoglycoside phosphotransferase domain-containing protein</fullName>
    </recommendedName>
</protein>
<dbReference type="AlphaFoldDB" id="A0AAN6LRV3"/>
<evidence type="ECO:0000256" key="1">
    <source>
        <dbReference type="SAM" id="MobiDB-lite"/>
    </source>
</evidence>
<dbReference type="InterPro" id="IPR011009">
    <property type="entry name" value="Kinase-like_dom_sf"/>
</dbReference>
<dbReference type="Gene3D" id="3.30.200.20">
    <property type="entry name" value="Phosphorylase Kinase, domain 1"/>
    <property type="match status" value="1"/>
</dbReference>
<dbReference type="EMBL" id="WVTA01000015">
    <property type="protein sequence ID" value="KAK3201958.1"/>
    <property type="molecule type" value="Genomic_DNA"/>
</dbReference>
<proteinExistence type="predicted"/>
<comment type="caution">
    <text evidence="3">The sequence shown here is derived from an EMBL/GenBank/DDBJ whole genome shotgun (WGS) entry which is preliminary data.</text>
</comment>
<feature type="compositionally biased region" description="Low complexity" evidence="1">
    <location>
        <begin position="10"/>
        <end position="22"/>
    </location>
</feature>
<feature type="domain" description="Aminoglycoside phosphotransferase" evidence="2">
    <location>
        <begin position="81"/>
        <end position="135"/>
    </location>
</feature>
<sequence length="551" mass="62146">MSPSSNQPRASNASSKNKSTSAGRRQDFNKIRAIPSQRFIEEGGFNHVVCISFVNKGQVERYAIRVPAHGTAEFWRDEDRSMMRREVELLRHLRRHTNVPVPNVIAFGTELDNDSLGAPWMLQEILPGNSAFNVWFDQPYNESTAYLGADVPSPATHRKRLNLLKLLANHMAHIGTIDFPLIGIPEICTPVGMHTVPTGVVTMGPSYHNKDSEDVHKFVKHGPFASTREYMNASFDPLFDTREYGLDWQQEEDPKRHMCIGPGKVLSMIYSTAPFNVKMEQFSIRHTDLDLQNILTDGEGNVTGIIDWDGAFAAPRCIGAAAAPNFLMKDYYFEENGDFLEEPPHMAWNTAYYRNIYAGAFHKVELELGTGTGTDAQYTSKSALYLRHLFRHLEQLLGRPGGFPRAEQLLEAAIPKIFEPELPAKNFMDELNRACPWAPSPKRNSLEANLKNSQLDAPTRKLIKEISMSPRTIESFVNSLFQKKIIMLEYGHFRPAQSDGEQDVSSGPVSKPKFVFDVKINFSANQSIVHRIELEEDSGTVTSYDLRVVQK</sequence>
<gene>
    <name evidence="3" type="ORF">GRF29_164g1241020</name>
</gene>
<dbReference type="InterPro" id="IPR002575">
    <property type="entry name" value="Aminoglycoside_PTrfase"/>
</dbReference>
<dbReference type="Pfam" id="PF01636">
    <property type="entry name" value="APH"/>
    <property type="match status" value="1"/>
</dbReference>
<evidence type="ECO:0000313" key="4">
    <source>
        <dbReference type="Proteomes" id="UP001280581"/>
    </source>
</evidence>
<feature type="region of interest" description="Disordered" evidence="1">
    <location>
        <begin position="1"/>
        <end position="28"/>
    </location>
</feature>